<evidence type="ECO:0000313" key="4">
    <source>
        <dbReference type="Proteomes" id="UP001457282"/>
    </source>
</evidence>
<comment type="caution">
    <text evidence="3">The sequence shown here is derived from an EMBL/GenBank/DDBJ whole genome shotgun (WGS) entry which is preliminary data.</text>
</comment>
<dbReference type="SUPFAM" id="SSF46785">
    <property type="entry name" value="Winged helix' DNA-binding domain"/>
    <property type="match status" value="1"/>
</dbReference>
<evidence type="ECO:0000256" key="1">
    <source>
        <dbReference type="PROSITE-ProRule" id="PRU00330"/>
    </source>
</evidence>
<dbReference type="GO" id="GO:0006511">
    <property type="term" value="P:ubiquitin-dependent protein catabolic process"/>
    <property type="evidence" value="ECO:0007669"/>
    <property type="project" value="InterPro"/>
</dbReference>
<sequence>MLRIVGGLLEQDCEFLHDIFTETVTRYSPHHPFLDPSAKMRDACGHYINSDAFSYLRETHGDDLLRKFLNSWRSLFCMIQVISLFFSVCGCHAGEVIENLQKNQLQISGLSWILLLIFPKITNAMTELIDLATKEDKQIDRNLLESVTRIYVNHGFRESNKNEASALFAESIVMFCENLLKRGGSNDEITEQLEIVGGVSKYFIDIGQFSQFYCKRLGSRIHCVDREQERRMLAMVRDTLFGGEQASSFGDTVSLVNDIAWDAQKFEEFQVNNPGAGTGMNLATVGPHWPFKDVSFENLIIPEELAKMAEVARGFLEKTPIRGVSRKFVQIIHPLSRCTMECMFGTETIELVMSTAQAALLMLFNAADTWTFSDLLTELGITHEELVSLIHSLSQENSKLLVKEPNTENILPTDRFELNTNFPFTSPLPLLVLEDKGRKNVVERVGNDMSFTIRCMLMKVMKQCKDSGPMDSEKLAGAAIGLCAGLKNCGFLPTKEAVDNCIAYLIKNEYLLVDGNDPNKLRWN</sequence>
<dbReference type="InterPro" id="IPR016158">
    <property type="entry name" value="Cullin_homology"/>
</dbReference>
<dbReference type="PANTHER" id="PTHR11932">
    <property type="entry name" value="CULLIN"/>
    <property type="match status" value="1"/>
</dbReference>
<dbReference type="GO" id="GO:0031625">
    <property type="term" value="F:ubiquitin protein ligase binding"/>
    <property type="evidence" value="ECO:0007669"/>
    <property type="project" value="InterPro"/>
</dbReference>
<proteinExistence type="inferred from homology"/>
<name>A0AAW1W507_RUBAR</name>
<dbReference type="Pfam" id="PF26557">
    <property type="entry name" value="Cullin_AB"/>
    <property type="match status" value="1"/>
</dbReference>
<keyword evidence="4" id="KW-1185">Reference proteome</keyword>
<evidence type="ECO:0000259" key="2">
    <source>
        <dbReference type="PROSITE" id="PS50069"/>
    </source>
</evidence>
<dbReference type="SUPFAM" id="SSF75632">
    <property type="entry name" value="Cullin homology domain"/>
    <property type="match status" value="1"/>
</dbReference>
<dbReference type="EMBL" id="JBEDUW010000006">
    <property type="protein sequence ID" value="KAK9919557.1"/>
    <property type="molecule type" value="Genomic_DNA"/>
</dbReference>
<dbReference type="InterPro" id="IPR036390">
    <property type="entry name" value="WH_DNA-bd_sf"/>
</dbReference>
<dbReference type="InterPro" id="IPR045093">
    <property type="entry name" value="Cullin"/>
</dbReference>
<protein>
    <recommendedName>
        <fullName evidence="2">Cullin family profile domain-containing protein</fullName>
    </recommendedName>
</protein>
<accession>A0AAW1W507</accession>
<feature type="domain" description="Cullin family profile" evidence="2">
    <location>
        <begin position="167"/>
        <end position="394"/>
    </location>
</feature>
<dbReference type="PROSITE" id="PS50069">
    <property type="entry name" value="CULLIN_2"/>
    <property type="match status" value="1"/>
</dbReference>
<dbReference type="InterPro" id="IPR059120">
    <property type="entry name" value="Cullin-like_AB"/>
</dbReference>
<dbReference type="AlphaFoldDB" id="A0AAW1W507"/>
<dbReference type="Gene3D" id="3.30.230.130">
    <property type="entry name" value="Cullin, Chain C, Domain 2"/>
    <property type="match status" value="1"/>
</dbReference>
<dbReference type="Proteomes" id="UP001457282">
    <property type="component" value="Unassembled WGS sequence"/>
</dbReference>
<evidence type="ECO:0000313" key="3">
    <source>
        <dbReference type="EMBL" id="KAK9919557.1"/>
    </source>
</evidence>
<comment type="similarity">
    <text evidence="1">Belongs to the cullin family.</text>
</comment>
<reference evidence="3 4" key="1">
    <citation type="journal article" date="2023" name="G3 (Bethesda)">
        <title>A chromosome-length genome assembly and annotation of blackberry (Rubus argutus, cv. 'Hillquist').</title>
        <authorList>
            <person name="Bruna T."/>
            <person name="Aryal R."/>
            <person name="Dudchenko O."/>
            <person name="Sargent D.J."/>
            <person name="Mead D."/>
            <person name="Buti M."/>
            <person name="Cavallini A."/>
            <person name="Hytonen T."/>
            <person name="Andres J."/>
            <person name="Pham M."/>
            <person name="Weisz D."/>
            <person name="Mascagni F."/>
            <person name="Usai G."/>
            <person name="Natali L."/>
            <person name="Bassil N."/>
            <person name="Fernandez G.E."/>
            <person name="Lomsadze A."/>
            <person name="Armour M."/>
            <person name="Olukolu B."/>
            <person name="Poorten T."/>
            <person name="Britton C."/>
            <person name="Davik J."/>
            <person name="Ashrafi H."/>
            <person name="Aiden E.L."/>
            <person name="Borodovsky M."/>
            <person name="Worthington M."/>
        </authorList>
    </citation>
    <scope>NUCLEOTIDE SEQUENCE [LARGE SCALE GENOMIC DNA]</scope>
    <source>
        <strain evidence="3">PI 553951</strain>
    </source>
</reference>
<dbReference type="InterPro" id="IPR036317">
    <property type="entry name" value="Cullin_homology_sf"/>
</dbReference>
<organism evidence="3 4">
    <name type="scientific">Rubus argutus</name>
    <name type="common">Southern blackberry</name>
    <dbReference type="NCBI Taxonomy" id="59490"/>
    <lineage>
        <taxon>Eukaryota</taxon>
        <taxon>Viridiplantae</taxon>
        <taxon>Streptophyta</taxon>
        <taxon>Embryophyta</taxon>
        <taxon>Tracheophyta</taxon>
        <taxon>Spermatophyta</taxon>
        <taxon>Magnoliopsida</taxon>
        <taxon>eudicotyledons</taxon>
        <taxon>Gunneridae</taxon>
        <taxon>Pentapetalae</taxon>
        <taxon>rosids</taxon>
        <taxon>fabids</taxon>
        <taxon>Rosales</taxon>
        <taxon>Rosaceae</taxon>
        <taxon>Rosoideae</taxon>
        <taxon>Rosoideae incertae sedis</taxon>
        <taxon>Rubus</taxon>
    </lineage>
</organism>
<gene>
    <name evidence="3" type="ORF">M0R45_028146</name>
</gene>